<accession>I4EMF9</accession>
<organism evidence="2 3">
    <name type="scientific">Nitrolancea hollandica Lb</name>
    <dbReference type="NCBI Taxonomy" id="1129897"/>
    <lineage>
        <taxon>Bacteria</taxon>
        <taxon>Pseudomonadati</taxon>
        <taxon>Thermomicrobiota</taxon>
        <taxon>Thermomicrobia</taxon>
        <taxon>Sphaerobacterales</taxon>
        <taxon>Sphaerobacterineae</taxon>
        <taxon>Sphaerobacteraceae</taxon>
        <taxon>Nitrolancea</taxon>
    </lineage>
</organism>
<protein>
    <submittedName>
        <fullName evidence="2">Uncharacterized protein</fullName>
    </submittedName>
</protein>
<evidence type="ECO:0000313" key="3">
    <source>
        <dbReference type="Proteomes" id="UP000004221"/>
    </source>
</evidence>
<sequence>MDRSRGLAPWRDRLASLAVARANRSSCDRDLSLECRNHVARLSSPRREIAPRLSGREEDIRQEVLGGTLNQAESGRFPPIDLAKSSDSC</sequence>
<keyword evidence="3" id="KW-1185">Reference proteome</keyword>
<name>I4EMF9_9BACT</name>
<gene>
    <name evidence="2" type="ORF">NITHO_60006</name>
</gene>
<evidence type="ECO:0000313" key="2">
    <source>
        <dbReference type="EMBL" id="CCF85872.1"/>
    </source>
</evidence>
<reference evidence="2 3" key="1">
    <citation type="journal article" date="2012" name="ISME J.">
        <title>Nitrification expanded: discovery, physiology and genomics of a nitrite-oxidizing bacterium from the phylum Chloroflexi.</title>
        <authorList>
            <person name="Sorokin D.Y."/>
            <person name="Lucker S."/>
            <person name="Vejmelkova D."/>
            <person name="Kostrikina N.A."/>
            <person name="Kleerebezem R."/>
            <person name="Rijpstra W.I."/>
            <person name="Damste J.S."/>
            <person name="Le Paslier D."/>
            <person name="Muyzer G."/>
            <person name="Wagner M."/>
            <person name="van Loosdrecht M.C."/>
            <person name="Daims H."/>
        </authorList>
    </citation>
    <scope>NUCLEOTIDE SEQUENCE [LARGE SCALE GENOMIC DNA]</scope>
    <source>
        <strain evidence="3">none</strain>
    </source>
</reference>
<feature type="region of interest" description="Disordered" evidence="1">
    <location>
        <begin position="66"/>
        <end position="89"/>
    </location>
</feature>
<proteinExistence type="predicted"/>
<dbReference type="Proteomes" id="UP000004221">
    <property type="component" value="Unassembled WGS sequence"/>
</dbReference>
<evidence type="ECO:0000256" key="1">
    <source>
        <dbReference type="SAM" id="MobiDB-lite"/>
    </source>
</evidence>
<dbReference type="EMBL" id="CAGS01000556">
    <property type="protein sequence ID" value="CCF85872.1"/>
    <property type="molecule type" value="Genomic_DNA"/>
</dbReference>
<comment type="caution">
    <text evidence="2">The sequence shown here is derived from an EMBL/GenBank/DDBJ whole genome shotgun (WGS) entry which is preliminary data.</text>
</comment>
<dbReference type="AlphaFoldDB" id="I4EMF9"/>